<dbReference type="GO" id="GO:0005524">
    <property type="term" value="F:ATP binding"/>
    <property type="evidence" value="ECO:0007669"/>
    <property type="project" value="UniProtKB-KW"/>
</dbReference>
<keyword evidence="5" id="KW-0479">Metal-binding</keyword>
<evidence type="ECO:0000313" key="6">
    <source>
        <dbReference type="EMBL" id="ABF53036.1"/>
    </source>
</evidence>
<dbReference type="RefSeq" id="WP_011541618.1">
    <property type="nucleotide sequence ID" value="NC_008048.1"/>
</dbReference>
<evidence type="ECO:0000256" key="4">
    <source>
        <dbReference type="PIRSR" id="PIRSR006806-1"/>
    </source>
</evidence>
<dbReference type="GO" id="GO:0030272">
    <property type="term" value="F:5-formyltetrahydrofolate cyclo-ligase activity"/>
    <property type="evidence" value="ECO:0007669"/>
    <property type="project" value="UniProtKB-EC"/>
</dbReference>
<dbReference type="SUPFAM" id="SSF100950">
    <property type="entry name" value="NagB/RpiA/CoA transferase-like"/>
    <property type="match status" value="1"/>
</dbReference>
<dbReference type="InterPro" id="IPR037171">
    <property type="entry name" value="NagB/RpiA_transferase-like"/>
</dbReference>
<name>Q1GTI6_SPHAL</name>
<dbReference type="EC" id="6.3.3.2" evidence="5"/>
<reference evidence="6 7" key="1">
    <citation type="journal article" date="2009" name="Proc. Natl. Acad. Sci. U.S.A.">
        <title>The genomic basis of trophic strategy in marine bacteria.</title>
        <authorList>
            <person name="Lauro F.M."/>
            <person name="McDougald D."/>
            <person name="Thomas T."/>
            <person name="Williams T.J."/>
            <person name="Egan S."/>
            <person name="Rice S."/>
            <person name="DeMaere M.Z."/>
            <person name="Ting L."/>
            <person name="Ertan H."/>
            <person name="Johnson J."/>
            <person name="Ferriera S."/>
            <person name="Lapidus A."/>
            <person name="Anderson I."/>
            <person name="Kyrpides N."/>
            <person name="Munk A.C."/>
            <person name="Detter C."/>
            <person name="Han C.S."/>
            <person name="Brown M.V."/>
            <person name="Robb F.T."/>
            <person name="Kjelleberg S."/>
            <person name="Cavicchioli R."/>
        </authorList>
    </citation>
    <scope>NUCLEOTIDE SEQUENCE [LARGE SCALE GENOMIC DNA]</scope>
    <source>
        <strain evidence="7">DSM 13593 / LMG 18877 / RB2256</strain>
    </source>
</reference>
<dbReference type="PIRSF" id="PIRSF006806">
    <property type="entry name" value="FTHF_cligase"/>
    <property type="match status" value="1"/>
</dbReference>
<dbReference type="PANTHER" id="PTHR23407">
    <property type="entry name" value="ATPASE INHIBITOR/5-FORMYLTETRAHYDROFOLATE CYCLO-LIGASE"/>
    <property type="match status" value="1"/>
</dbReference>
<dbReference type="Pfam" id="PF01812">
    <property type="entry name" value="5-FTHF_cyc-lig"/>
    <property type="match status" value="1"/>
</dbReference>
<evidence type="ECO:0000256" key="3">
    <source>
        <dbReference type="ARBA" id="ARBA00022840"/>
    </source>
</evidence>
<dbReference type="EMBL" id="CP000356">
    <property type="protein sequence ID" value="ABF53036.1"/>
    <property type="molecule type" value="Genomic_DNA"/>
</dbReference>
<dbReference type="STRING" id="317655.Sala_1322"/>
<dbReference type="InterPro" id="IPR024185">
    <property type="entry name" value="FTHF_cligase-like_sf"/>
</dbReference>
<organism evidence="6 7">
    <name type="scientific">Sphingopyxis alaskensis (strain DSM 13593 / LMG 18877 / RB2256)</name>
    <name type="common">Sphingomonas alaskensis</name>
    <dbReference type="NCBI Taxonomy" id="317655"/>
    <lineage>
        <taxon>Bacteria</taxon>
        <taxon>Pseudomonadati</taxon>
        <taxon>Pseudomonadota</taxon>
        <taxon>Alphaproteobacteria</taxon>
        <taxon>Sphingomonadales</taxon>
        <taxon>Sphingomonadaceae</taxon>
        <taxon>Sphingopyxis</taxon>
    </lineage>
</organism>
<feature type="binding site" evidence="4">
    <location>
        <position position="65"/>
    </location>
    <ligand>
        <name>substrate</name>
    </ligand>
</feature>
<protein>
    <recommendedName>
        <fullName evidence="5">5-formyltetrahydrofolate cyclo-ligase</fullName>
        <ecNumber evidence="5">6.3.3.2</ecNumber>
    </recommendedName>
</protein>
<proteinExistence type="inferred from homology"/>
<keyword evidence="2 4" id="KW-0547">Nucleotide-binding</keyword>
<evidence type="ECO:0000256" key="2">
    <source>
        <dbReference type="ARBA" id="ARBA00022741"/>
    </source>
</evidence>
<dbReference type="InterPro" id="IPR002698">
    <property type="entry name" value="FTHF_cligase"/>
</dbReference>
<keyword evidence="6" id="KW-0436">Ligase</keyword>
<keyword evidence="7" id="KW-1185">Reference proteome</keyword>
<accession>Q1GTI6</accession>
<gene>
    <name evidence="6" type="ordered locus">Sala_1322</name>
</gene>
<sequence>MTDLRASLPEQKQKLRERLRFRRRHFVASLDRMAKLAAFRALPAPLAERLADHAVVGAYVAHGDEPDVLPMLADLAATGALALPHHAGRVAEMRFRRWRPGESLVTGPWGTRQPDDGAPLAEPHAIFCPLVGFDRRGGRIGQGGGHYDRYFAAHPAALRIGIGWSVQEIDACPRDSADIALDAILTEQELILCGDRL</sequence>
<comment type="cofactor">
    <cofactor evidence="5">
        <name>Mg(2+)</name>
        <dbReference type="ChEBI" id="CHEBI:18420"/>
    </cofactor>
</comment>
<dbReference type="eggNOG" id="COG0212">
    <property type="taxonomic scope" value="Bacteria"/>
</dbReference>
<dbReference type="GO" id="GO:0009396">
    <property type="term" value="P:folic acid-containing compound biosynthetic process"/>
    <property type="evidence" value="ECO:0007669"/>
    <property type="project" value="TreeGrafter"/>
</dbReference>
<evidence type="ECO:0000313" key="7">
    <source>
        <dbReference type="Proteomes" id="UP000006578"/>
    </source>
</evidence>
<comment type="similarity">
    <text evidence="1 5">Belongs to the 5-formyltetrahydrofolate cyclo-ligase family.</text>
</comment>
<keyword evidence="5" id="KW-0460">Magnesium</keyword>
<dbReference type="KEGG" id="sal:Sala_1322"/>
<evidence type="ECO:0000256" key="5">
    <source>
        <dbReference type="RuleBase" id="RU361279"/>
    </source>
</evidence>
<dbReference type="Proteomes" id="UP000006578">
    <property type="component" value="Chromosome"/>
</dbReference>
<dbReference type="NCBIfam" id="TIGR02727">
    <property type="entry name" value="MTHFS_bact"/>
    <property type="match status" value="1"/>
</dbReference>
<dbReference type="AlphaFoldDB" id="Q1GTI6"/>
<comment type="catalytic activity">
    <reaction evidence="5">
        <text>(6S)-5-formyl-5,6,7,8-tetrahydrofolate + ATP = (6R)-5,10-methenyltetrahydrofolate + ADP + phosphate</text>
        <dbReference type="Rhea" id="RHEA:10488"/>
        <dbReference type="ChEBI" id="CHEBI:30616"/>
        <dbReference type="ChEBI" id="CHEBI:43474"/>
        <dbReference type="ChEBI" id="CHEBI:57455"/>
        <dbReference type="ChEBI" id="CHEBI:57457"/>
        <dbReference type="ChEBI" id="CHEBI:456216"/>
        <dbReference type="EC" id="6.3.3.2"/>
    </reaction>
</comment>
<feature type="binding site" evidence="4">
    <location>
        <begin position="139"/>
        <end position="147"/>
    </location>
    <ligand>
        <name>ATP</name>
        <dbReference type="ChEBI" id="CHEBI:30616"/>
    </ligand>
</feature>
<keyword evidence="3 4" id="KW-0067">ATP-binding</keyword>
<dbReference type="GO" id="GO:0035999">
    <property type="term" value="P:tetrahydrofolate interconversion"/>
    <property type="evidence" value="ECO:0007669"/>
    <property type="project" value="TreeGrafter"/>
</dbReference>
<dbReference type="HOGENOM" id="CLU_066245_0_1_5"/>
<evidence type="ECO:0000256" key="1">
    <source>
        <dbReference type="ARBA" id="ARBA00010638"/>
    </source>
</evidence>
<dbReference type="Gene3D" id="3.40.50.10420">
    <property type="entry name" value="NagB/RpiA/CoA transferase-like"/>
    <property type="match status" value="1"/>
</dbReference>
<feature type="binding site" evidence="4">
    <location>
        <position position="60"/>
    </location>
    <ligand>
        <name>substrate</name>
    </ligand>
</feature>
<dbReference type="PANTHER" id="PTHR23407:SF1">
    <property type="entry name" value="5-FORMYLTETRAHYDROFOLATE CYCLO-LIGASE"/>
    <property type="match status" value="1"/>
</dbReference>
<dbReference type="GO" id="GO:0046872">
    <property type="term" value="F:metal ion binding"/>
    <property type="evidence" value="ECO:0007669"/>
    <property type="project" value="UniProtKB-KW"/>
</dbReference>
<feature type="binding site" evidence="4">
    <location>
        <begin position="12"/>
        <end position="16"/>
    </location>
    <ligand>
        <name>ATP</name>
        <dbReference type="ChEBI" id="CHEBI:30616"/>
    </ligand>
</feature>